<dbReference type="PANTHER" id="PTHR38434:SF1">
    <property type="entry name" value="BLL2549 PROTEIN"/>
    <property type="match status" value="1"/>
</dbReference>
<feature type="transmembrane region" description="Helical" evidence="2">
    <location>
        <begin position="463"/>
        <end position="481"/>
    </location>
</feature>
<feature type="transmembrane region" description="Helical" evidence="2">
    <location>
        <begin position="548"/>
        <end position="567"/>
    </location>
</feature>
<reference evidence="3 4" key="1">
    <citation type="submission" date="2020-04" db="EMBL/GenBank/DDBJ databases">
        <authorList>
            <person name="Hitch T.C.A."/>
            <person name="Wylensek D."/>
            <person name="Clavel T."/>
        </authorList>
    </citation>
    <scope>NUCLEOTIDE SEQUENCE [LARGE SCALE GENOMIC DNA]</scope>
    <source>
        <strain evidence="3 4">COR2-253-APC-1A</strain>
    </source>
</reference>
<feature type="compositionally biased region" description="Basic and acidic residues" evidence="1">
    <location>
        <begin position="61"/>
        <end position="73"/>
    </location>
</feature>
<evidence type="ECO:0000256" key="2">
    <source>
        <dbReference type="SAM" id="Phobius"/>
    </source>
</evidence>
<feature type="transmembrane region" description="Helical" evidence="2">
    <location>
        <begin position="219"/>
        <end position="236"/>
    </location>
</feature>
<feature type="transmembrane region" description="Helical" evidence="2">
    <location>
        <begin position="6"/>
        <end position="28"/>
    </location>
</feature>
<evidence type="ECO:0000313" key="4">
    <source>
        <dbReference type="Proteomes" id="UP000576225"/>
    </source>
</evidence>
<keyword evidence="2" id="KW-1133">Transmembrane helix</keyword>
<comment type="caution">
    <text evidence="3">The sequence shown here is derived from an EMBL/GenBank/DDBJ whole genome shotgun (WGS) entry which is preliminary data.</text>
</comment>
<feature type="transmembrane region" description="Helical" evidence="2">
    <location>
        <begin position="405"/>
        <end position="426"/>
    </location>
</feature>
<feature type="transmembrane region" description="Helical" evidence="2">
    <location>
        <begin position="297"/>
        <end position="315"/>
    </location>
</feature>
<feature type="transmembrane region" description="Helical" evidence="2">
    <location>
        <begin position="432"/>
        <end position="451"/>
    </location>
</feature>
<dbReference type="RefSeq" id="WP_168962227.1">
    <property type="nucleotide sequence ID" value="NZ_JABAEW010000012.1"/>
</dbReference>
<proteinExistence type="predicted"/>
<dbReference type="Pfam" id="PF10101">
    <property type="entry name" value="DUF2339"/>
    <property type="match status" value="1"/>
</dbReference>
<feature type="transmembrane region" description="Helical" evidence="2">
    <location>
        <begin position="511"/>
        <end position="528"/>
    </location>
</feature>
<feature type="transmembrane region" description="Helical" evidence="2">
    <location>
        <begin position="268"/>
        <end position="290"/>
    </location>
</feature>
<name>A0A848AWS5_9BACT</name>
<feature type="transmembrane region" description="Helical" evidence="2">
    <location>
        <begin position="613"/>
        <end position="630"/>
    </location>
</feature>
<feature type="transmembrane region" description="Helical" evidence="2">
    <location>
        <begin position="662"/>
        <end position="683"/>
    </location>
</feature>
<feature type="transmembrane region" description="Helical" evidence="2">
    <location>
        <begin position="243"/>
        <end position="262"/>
    </location>
</feature>
<feature type="transmembrane region" description="Helical" evidence="2">
    <location>
        <begin position="183"/>
        <end position="207"/>
    </location>
</feature>
<dbReference type="PANTHER" id="PTHR38434">
    <property type="entry name" value="BLL2549 PROTEIN"/>
    <property type="match status" value="1"/>
</dbReference>
<dbReference type="EMBL" id="JABAEW010000012">
    <property type="protein sequence ID" value="NMD86537.1"/>
    <property type="molecule type" value="Genomic_DNA"/>
</dbReference>
<sequence>MEEIVILAGVAVLIVLVAAICAFFRMLYVQERNHRILQEVLMHLRELRAAGKAAAAPPMPRSHEDEKVRKPQDDTSGADAVSMSTPVPPEEKPVIPIAPAPVQLEPEKEAVAFAAEAAGEEPVIPLRVEPEKKTVPVSERSAFTPLPPAEPGFETRAEEAIARIWNWITVGEEFRPKNVAAEYAVATTWLVRGGILALLAGIALFLRYAYARNLVPPEARVFIVVLAGSGMVAAGIRLARRKYHLIGMGLLGGGFGTLYFAVYALMTLYKLCGAATAFGLSILVTAAAMVLAVRMNVLLVALVGVLGGYAAPVLFSTGEKNLAGLFLYLLLLGAGVLFTARKRNWKLLNSVSFWFTVLLFGGALARFYREQEDYPVVMLFLALFYLLFSMLPVVYNLLNRVRISVFELLQVSANGLLFLIAGVLLTRGRYDSATAALVPLGMAAFYTLLLWAGLFRRLDDRPLLYTWLTLGAASLATAFPLALDRNFLVAAWAAQGVAMIWIAVRVKSPFLRFLGDVFFLLAALRWMLFELKPDFLHPSAYDFDTFSGRLLTLGALTAAAFFAGLLLRSGGEDEQRSGNCFLSFGVAGLFLYLTAETWWLLRFELPSAEAGGVSVLWGLFALAAVAVGVVRRLRPLRRLGLILFLVTVIKIFFYDLARVDSFYRIIAFILLGVALLAGAFVYIKFRDRFEAAAGEDRK</sequence>
<feature type="region of interest" description="Disordered" evidence="1">
    <location>
        <begin position="52"/>
        <end position="94"/>
    </location>
</feature>
<accession>A0A848AWS5</accession>
<feature type="transmembrane region" description="Helical" evidence="2">
    <location>
        <begin position="487"/>
        <end position="504"/>
    </location>
</feature>
<keyword evidence="2" id="KW-0812">Transmembrane</keyword>
<keyword evidence="2" id="KW-0472">Membrane</keyword>
<dbReference type="InterPro" id="IPR019286">
    <property type="entry name" value="DUF2339_TM"/>
</dbReference>
<evidence type="ECO:0000256" key="1">
    <source>
        <dbReference type="SAM" id="MobiDB-lite"/>
    </source>
</evidence>
<organism evidence="3 4">
    <name type="scientific">Victivallis vadensis</name>
    <dbReference type="NCBI Taxonomy" id="172901"/>
    <lineage>
        <taxon>Bacteria</taxon>
        <taxon>Pseudomonadati</taxon>
        <taxon>Lentisphaerota</taxon>
        <taxon>Lentisphaeria</taxon>
        <taxon>Victivallales</taxon>
        <taxon>Victivallaceae</taxon>
        <taxon>Victivallis</taxon>
    </lineage>
</organism>
<feature type="transmembrane region" description="Helical" evidence="2">
    <location>
        <begin position="347"/>
        <end position="368"/>
    </location>
</feature>
<gene>
    <name evidence="3" type="ORF">HF882_08090</name>
</gene>
<dbReference type="Proteomes" id="UP000576225">
    <property type="component" value="Unassembled WGS sequence"/>
</dbReference>
<feature type="transmembrane region" description="Helical" evidence="2">
    <location>
        <begin position="639"/>
        <end position="656"/>
    </location>
</feature>
<feature type="transmembrane region" description="Helical" evidence="2">
    <location>
        <begin position="374"/>
        <end position="398"/>
    </location>
</feature>
<protein>
    <submittedName>
        <fullName evidence="3">DUF2339 domain-containing protein</fullName>
    </submittedName>
</protein>
<dbReference type="AlphaFoldDB" id="A0A848AWS5"/>
<feature type="transmembrane region" description="Helical" evidence="2">
    <location>
        <begin position="321"/>
        <end position="340"/>
    </location>
</feature>
<evidence type="ECO:0000313" key="3">
    <source>
        <dbReference type="EMBL" id="NMD86537.1"/>
    </source>
</evidence>
<feature type="transmembrane region" description="Helical" evidence="2">
    <location>
        <begin position="579"/>
        <end position="601"/>
    </location>
</feature>